<dbReference type="Proteomes" id="UP000649753">
    <property type="component" value="Unassembled WGS sequence"/>
</dbReference>
<dbReference type="SUPFAM" id="SSF53187">
    <property type="entry name" value="Zn-dependent exopeptidases"/>
    <property type="match status" value="1"/>
</dbReference>
<protein>
    <submittedName>
        <fullName evidence="2">N-formylglutamate amidohydrolase</fullName>
    </submittedName>
</protein>
<evidence type="ECO:0000256" key="1">
    <source>
        <dbReference type="SAM" id="MobiDB-lite"/>
    </source>
</evidence>
<name>A0A927R1S6_9ACTN</name>
<dbReference type="RefSeq" id="WP_318783620.1">
    <property type="nucleotide sequence ID" value="NZ_JADBEB010000001.1"/>
</dbReference>
<comment type="caution">
    <text evidence="2">The sequence shown here is derived from an EMBL/GenBank/DDBJ whole genome shotgun (WGS) entry which is preliminary data.</text>
</comment>
<evidence type="ECO:0000313" key="3">
    <source>
        <dbReference type="Proteomes" id="UP000649753"/>
    </source>
</evidence>
<feature type="region of interest" description="Disordered" evidence="1">
    <location>
        <begin position="270"/>
        <end position="289"/>
    </location>
</feature>
<feature type="compositionally biased region" description="Gly residues" evidence="1">
    <location>
        <begin position="270"/>
        <end position="283"/>
    </location>
</feature>
<sequence length="289" mass="31183">MRSREAMMHAGFRILPGAADSGVILHVPHAGRLIPPTVRRRLLLDDPELAAELARMTDAHTDLVAARAATTAGRTPWTFVNLLSRLVVDPERFPDDRESMRAVGMGAVYTRTSDGRRLREDDPVAEEELLDRWYRPYGRAMTDLVDARLAAAGRVTVVDVHSYPSVRLPYETGGAVRPAICLGTDPDHTPGWLLSAARGAFAGHGDIDVDTPFAGCYVPLRHYRRDRRVHALMVEIRRDRYLVEPDGPPTGGLAALGGAMATLVDATDAGPGGSVDAGPGPTGSGIVRE</sequence>
<dbReference type="EMBL" id="JADBEB010000001">
    <property type="protein sequence ID" value="MBE1491732.1"/>
    <property type="molecule type" value="Genomic_DNA"/>
</dbReference>
<reference evidence="2" key="1">
    <citation type="submission" date="2020-10" db="EMBL/GenBank/DDBJ databases">
        <title>Sequencing the genomes of 1000 actinobacteria strains.</title>
        <authorList>
            <person name="Klenk H.-P."/>
        </authorList>
    </citation>
    <scope>NUCLEOTIDE SEQUENCE</scope>
    <source>
        <strain evidence="2">DSM 46832</strain>
    </source>
</reference>
<organism evidence="2 3">
    <name type="scientific">Plantactinospora soyae</name>
    <dbReference type="NCBI Taxonomy" id="1544732"/>
    <lineage>
        <taxon>Bacteria</taxon>
        <taxon>Bacillati</taxon>
        <taxon>Actinomycetota</taxon>
        <taxon>Actinomycetes</taxon>
        <taxon>Micromonosporales</taxon>
        <taxon>Micromonosporaceae</taxon>
        <taxon>Plantactinospora</taxon>
    </lineage>
</organism>
<evidence type="ECO:0000313" key="2">
    <source>
        <dbReference type="EMBL" id="MBE1491732.1"/>
    </source>
</evidence>
<dbReference type="InterPro" id="IPR007709">
    <property type="entry name" value="N-FG_amidohydro"/>
</dbReference>
<accession>A0A927R1S6</accession>
<proteinExistence type="predicted"/>
<keyword evidence="3" id="KW-1185">Reference proteome</keyword>
<gene>
    <name evidence="2" type="ORF">H4W31_007370</name>
</gene>
<dbReference type="Gene3D" id="3.40.630.40">
    <property type="entry name" value="Zn-dependent exopeptidases"/>
    <property type="match status" value="1"/>
</dbReference>
<dbReference type="AlphaFoldDB" id="A0A927R1S6"/>
<dbReference type="Pfam" id="PF05013">
    <property type="entry name" value="FGase"/>
    <property type="match status" value="1"/>
</dbReference>